<evidence type="ECO:0000259" key="2">
    <source>
        <dbReference type="Pfam" id="PF15024"/>
    </source>
</evidence>
<dbReference type="SUPFAM" id="SSF52047">
    <property type="entry name" value="RNI-like"/>
    <property type="match status" value="1"/>
</dbReference>
<dbReference type="AlphaFoldDB" id="A0AAF0TV21"/>
<accession>A0AAF0TV21</accession>
<evidence type="ECO:0000313" key="4">
    <source>
        <dbReference type="EMBL" id="WMV34267.1"/>
    </source>
</evidence>
<dbReference type="Pfam" id="PF25372">
    <property type="entry name" value="DUF7885"/>
    <property type="match status" value="2"/>
</dbReference>
<proteinExistence type="predicted"/>
<feature type="domain" description="F-box/LRR-repeat protein 15-like leucin rich repeat" evidence="3">
    <location>
        <begin position="253"/>
        <end position="469"/>
    </location>
</feature>
<dbReference type="InterPro" id="IPR001810">
    <property type="entry name" value="F-box_dom"/>
</dbReference>
<dbReference type="Pfam" id="PF13516">
    <property type="entry name" value="LRR_6"/>
    <property type="match status" value="2"/>
</dbReference>
<feature type="domain" description="Glycosyltransferase family 18 catalytic" evidence="2">
    <location>
        <begin position="796"/>
        <end position="892"/>
    </location>
</feature>
<dbReference type="PANTHER" id="PTHR13318">
    <property type="entry name" value="PARTNER OF PAIRED, ISOFORM B-RELATED"/>
    <property type="match status" value="1"/>
</dbReference>
<dbReference type="GO" id="GO:0030144">
    <property type="term" value="F:alpha-1,6-mannosylglycoprotein 6-beta-N-acetylglucosaminyltransferase activity"/>
    <property type="evidence" value="ECO:0007669"/>
    <property type="project" value="InterPro"/>
</dbReference>
<dbReference type="SMART" id="SM00367">
    <property type="entry name" value="LRR_CC"/>
    <property type="match status" value="17"/>
</dbReference>
<dbReference type="Pfam" id="PF15024">
    <property type="entry name" value="Glyco_transf_18"/>
    <property type="match status" value="1"/>
</dbReference>
<dbReference type="InterPro" id="IPR032675">
    <property type="entry name" value="LRR_dom_sf"/>
</dbReference>
<dbReference type="PANTHER" id="PTHR13318:SF95">
    <property type="entry name" value="F-BOX PROTEIN YLR352W"/>
    <property type="match status" value="1"/>
</dbReference>
<dbReference type="Gene3D" id="3.80.10.10">
    <property type="entry name" value="Ribonuclease Inhibitor"/>
    <property type="match status" value="3"/>
</dbReference>
<dbReference type="GO" id="GO:2000640">
    <property type="term" value="P:positive regulation of SREBP signaling pathway"/>
    <property type="evidence" value="ECO:0007669"/>
    <property type="project" value="InterPro"/>
</dbReference>
<dbReference type="SUPFAM" id="SSF81383">
    <property type="entry name" value="F-box domain"/>
    <property type="match status" value="1"/>
</dbReference>
<dbReference type="InterPro" id="IPR026116">
    <property type="entry name" value="GT18_cat"/>
</dbReference>
<dbReference type="Gene3D" id="1.20.1280.50">
    <property type="match status" value="1"/>
</dbReference>
<dbReference type="EMBL" id="CP133617">
    <property type="protein sequence ID" value="WMV34267.1"/>
    <property type="molecule type" value="Genomic_DNA"/>
</dbReference>
<reference evidence="4" key="1">
    <citation type="submission" date="2023-08" db="EMBL/GenBank/DDBJ databases">
        <title>A de novo genome assembly of Solanum verrucosum Schlechtendal, a Mexican diploid species geographically isolated from the other diploid A-genome species in potato relatives.</title>
        <authorList>
            <person name="Hosaka K."/>
        </authorList>
    </citation>
    <scope>NUCLEOTIDE SEQUENCE</scope>
    <source>
        <tissue evidence="4">Young leaves</tissue>
    </source>
</reference>
<evidence type="ECO:0000259" key="1">
    <source>
        <dbReference type="Pfam" id="PF12937"/>
    </source>
</evidence>
<dbReference type="InterPro" id="IPR006553">
    <property type="entry name" value="Leu-rich_rpt_Cys-con_subtyp"/>
</dbReference>
<protein>
    <recommendedName>
        <fullName evidence="6">SREBP regulating gene protein</fullName>
    </recommendedName>
</protein>
<dbReference type="Pfam" id="PF12937">
    <property type="entry name" value="F-box-like"/>
    <property type="match status" value="1"/>
</dbReference>
<dbReference type="InterPro" id="IPR036047">
    <property type="entry name" value="F-box-like_dom_sf"/>
</dbReference>
<sequence>MRGRDWINQILPDELILDIFRHLESKSCRDACALVCKRWLRLERLSRLTLRIGASGCPDVFIKLLARRFVNVRNVFVDERLSISLPVPLGRRRGTDHSVISALKIHSLAETNGSEDNETESYCLSDAGLAAVAAGFSKLEKLSLIWCSNVTHVGLRSIAEKCIFLKSLDLQGCYVGDQGLAAVGEFSKQLEDLNLRFCEGLTDAGLIKLVDGSGKTLKSISLAACAKVTDTSLEAVGSHCRSLESLSLDSECIHDKGVLAVAQGCPQLKVLKLQCVNVTDGALQGVGTCCLSLELLALYSFQIFTDKSLYAIGKGCKRLKSLTLNDCTFLSDKGLEAVAVGCTGLTYLEINGCHNIGTYGLESIARSCTHLSELALLYCQRIGNFALSEIGKGCKFLQALHLVDCASIGDEAICSIARGCCNLKRLHIRRCYEVGNKGIIAVGENCKFLTDLSLRFCDRVGDEALVAIGEGCSLHHLNVSGCHQIGDAGIIAIARGCPELSYLDVSVLQDLGDMAMVELGEGCPLLRDIVLSHCRQITDVGLSYIANRCTLLETSHMVYCPGITAAGVATVITSCTNIKKVLVEKWKFDGAPFQRGFFNATRQDSIWKTQEKALPFSTREMSKLIASSFLVSLLFLLQFSSPVFSIRKDVSLQSTSTCRTTVQGRYLIADDMGQVCDALSIDPHSRCCRGKSERFSCNGCNLVLQCCNSYEFCVSCCLNPSRTQKDLAVNVKISKPITAGMYSSIFDFCTGRCRHNSESVVHENAYLSEFHHCFSIPSNSSSGGASGVQTEVRLAGINVVIGKQGESCDSVCKSSGQSCVPNKFVLLNQCETMHKYLSCKGGCLASVGADQPAEVVDDAPRDLNPGACLYTSQASVLSCDGSHQHTKRLCPCA</sequence>
<keyword evidence="5" id="KW-1185">Reference proteome</keyword>
<dbReference type="CDD" id="cd22159">
    <property type="entry name" value="F-box_AtTIR1-like"/>
    <property type="match status" value="1"/>
</dbReference>
<feature type="domain" description="F-box/LRR-repeat protein 15-like leucin rich repeat" evidence="3">
    <location>
        <begin position="135"/>
        <end position="248"/>
    </location>
</feature>
<dbReference type="GO" id="GO:0031146">
    <property type="term" value="P:SCF-dependent proteasomal ubiquitin-dependent protein catabolic process"/>
    <property type="evidence" value="ECO:0007669"/>
    <property type="project" value="TreeGrafter"/>
</dbReference>
<dbReference type="Pfam" id="PF10218">
    <property type="entry name" value="SPRING1"/>
    <property type="match status" value="1"/>
</dbReference>
<evidence type="ECO:0008006" key="6">
    <source>
        <dbReference type="Google" id="ProtNLM"/>
    </source>
</evidence>
<name>A0AAF0TV21_SOLVR</name>
<evidence type="ECO:0000313" key="5">
    <source>
        <dbReference type="Proteomes" id="UP001234989"/>
    </source>
</evidence>
<dbReference type="FunFam" id="1.20.1280.50:FF:000023">
    <property type="entry name" value="F-box/LRR-repeat protein 4"/>
    <property type="match status" value="1"/>
</dbReference>
<dbReference type="InterPro" id="IPR019352">
    <property type="entry name" value="SPRING1"/>
</dbReference>
<feature type="domain" description="F-box" evidence="1">
    <location>
        <begin position="11"/>
        <end position="42"/>
    </location>
</feature>
<dbReference type="InterPro" id="IPR057207">
    <property type="entry name" value="FBXL15_LRR"/>
</dbReference>
<dbReference type="InterPro" id="IPR001611">
    <property type="entry name" value="Leu-rich_rpt"/>
</dbReference>
<dbReference type="Proteomes" id="UP001234989">
    <property type="component" value="Chromosome 6"/>
</dbReference>
<dbReference type="FunFam" id="3.80.10.10:FF:001196">
    <property type="entry name" value="F-box/LRR-repeat protein 4"/>
    <property type="match status" value="1"/>
</dbReference>
<organism evidence="4 5">
    <name type="scientific">Solanum verrucosum</name>
    <dbReference type="NCBI Taxonomy" id="315347"/>
    <lineage>
        <taxon>Eukaryota</taxon>
        <taxon>Viridiplantae</taxon>
        <taxon>Streptophyta</taxon>
        <taxon>Embryophyta</taxon>
        <taxon>Tracheophyta</taxon>
        <taxon>Spermatophyta</taxon>
        <taxon>Magnoliopsida</taxon>
        <taxon>eudicotyledons</taxon>
        <taxon>Gunneridae</taxon>
        <taxon>Pentapetalae</taxon>
        <taxon>asterids</taxon>
        <taxon>lamiids</taxon>
        <taxon>Solanales</taxon>
        <taxon>Solanaceae</taxon>
        <taxon>Solanoideae</taxon>
        <taxon>Solaneae</taxon>
        <taxon>Solanum</taxon>
    </lineage>
</organism>
<dbReference type="GO" id="GO:0019005">
    <property type="term" value="C:SCF ubiquitin ligase complex"/>
    <property type="evidence" value="ECO:0007669"/>
    <property type="project" value="TreeGrafter"/>
</dbReference>
<gene>
    <name evidence="4" type="ORF">MTR67_027652</name>
</gene>
<evidence type="ECO:0000259" key="3">
    <source>
        <dbReference type="Pfam" id="PF25372"/>
    </source>
</evidence>